<sequence>MTSYMSSAPSVTNLWTTPNNVIQLADMVSTESYHLLSGKKTLIFSLRPTKSFPLSLTQMKIRVPRTLAFASAKGKGKAESGVEAIVGDNKSSTERNWSFDFPESKAEFCLVDSEAYQNLSSVLEKLNALRSHLLAAKKWNASRLQSCDSKYLECATNLIHYMALRSLDTEQLNNYLASLGLSSLDNDNNLSVLSNLDATINLLMKSPMESWKQQKGNKIIEKNDKGRVLSSYKESLLLGKLREGKKTHIMVTVGKEATESETFITDILKAGASVIRINCAHGDPTLWGEIIKRVRRTSQMLEMPCRILMDLAGPKLRTGTLKPGPCVMKVSPKKDAYGNVASPAIVWLSVTETEPPAHLSPDVTIFVQDQEFLAGLQIGDSVRLYDARGKKKKLRISKEFDVFSSTGFVAECFDTAYVEPGTELCVKGNKGRRLFGEVVDVPPKESFVRLRVGDLLVITREGSFDEPSVTVPGAHRLTCPSGYLFDSVKPGETIGFDDGKIWGTIKGASPAEVIVSITHAGPKGTKLGSEKSINIPQSDIRFKGLTSKDIKDLEYVASHADMVGISFIRDVQDITVLRQELKKRKLNDQLGVVLKIETESGFQNLPLILLEAMKCLNPLGVMIARGDLAVECGWERLANLQEEIMAICKVARMPVILATQVLESLVKSGVPTRAEITDAANGRRASCVMLNKGKHIVEAVSMLDTILHTKLIYKKQELVWQHARTVCMEKHYPRLKHGLVKAIGDGSETNVRIVDTTPRPPQYNQNGDDAYTNEGFILFEINGYMFLNCFQDIHSPVYWEKTVEGSMDDKVISKDSIPEPLGKLFVMFLFTCQTAKETCKTPMYRLLDQVLDQKTLRTVHSRIILQNLRCDSALGVKLIKSYAALNDVVSARKVFDEIPERNVIILNVMIRSYVKNGLYREGIQVFGTMCGFDVRPDHYTFPCVLKACSCSGNIVIGKKIHGSATRVGLSSTLFTGNGLVSMYGKCGFLSEARLVLDDMSRRDVVSWNSLVAGYAQNQIFDDALEVCREMESVKISHDAGTMASLLPAVTNTTRDNVMYVRDMFLKMGKKSLVSWNVMIGVYMKNAMPVEAVELYSRMMEADGIEPDSVSITSVLPACGDTSALSLGKKIHEYVQRKKLIPNLLVENALIDMYAKCGCLDRARDVFENMKSRDVVSWTAMISAYGVSGKGRDAVALFSKMQDSGLVPDSIAFVTTLAACSHSGLLEEGRSYFKLMTDHYKITPRLEHLACMVDILGRAGKVKEAYSFIQEMSMEPNERVWGALLGACRVHSDTDIGLLAADKLFQLAPEQSGYYVLLSNIYAKAGRWEAVTKVRDIMKSKGLKKNPGASNVEVNGDIHAFLVGDRSHPQSDQIYRELDVLVTKMKELGYVPDSESALHDVEEEDKETHLAVHSEKLAIVFALMNTEEGEEDNNAIRITKNLRICGDCHVAAKLISQITSREIIIRDTNRFHVFRFGGVEAQTLANVYLTLENNLEIVPVVNKIDLPGAEPEQVLREIEEVIGLDCSKAILCSAKDTSTSSNCRKTLQSLNL</sequence>
<feature type="repeat" description="PPR" evidence="3">
    <location>
        <begin position="1071"/>
        <end position="1106"/>
    </location>
</feature>
<dbReference type="InterPro" id="IPR015793">
    <property type="entry name" value="Pyrv_Knase_brl"/>
</dbReference>
<feature type="domain" description="Pyruvate kinase barrel" evidence="4">
    <location>
        <begin position="245"/>
        <end position="331"/>
    </location>
</feature>
<feature type="repeat" description="PPR" evidence="3">
    <location>
        <begin position="902"/>
        <end position="936"/>
    </location>
</feature>
<gene>
    <name evidence="6" type="ORF">DY000_02040460</name>
</gene>
<dbReference type="EMBL" id="QGKV02001507">
    <property type="protein sequence ID" value="KAF3531287.1"/>
    <property type="molecule type" value="Genomic_DNA"/>
</dbReference>
<dbReference type="InterPro" id="IPR032867">
    <property type="entry name" value="DYW_dom"/>
</dbReference>
<dbReference type="Pfam" id="PF00224">
    <property type="entry name" value="PK"/>
    <property type="match status" value="2"/>
</dbReference>
<dbReference type="InterPro" id="IPR027417">
    <property type="entry name" value="P-loop_NTPase"/>
</dbReference>
<evidence type="ECO:0000256" key="2">
    <source>
        <dbReference type="ARBA" id="ARBA00022737"/>
    </source>
</evidence>
<accession>A0ABQ7BG50</accession>
<name>A0ABQ7BG50_BRACR</name>
<keyword evidence="7" id="KW-1185">Reference proteome</keyword>
<evidence type="ECO:0000256" key="1">
    <source>
        <dbReference type="ARBA" id="ARBA00006643"/>
    </source>
</evidence>
<reference evidence="6 7" key="1">
    <citation type="journal article" date="2020" name="BMC Genomics">
        <title>Intraspecific diversification of the crop wild relative Brassica cretica Lam. using demographic model selection.</title>
        <authorList>
            <person name="Kioukis A."/>
            <person name="Michalopoulou V.A."/>
            <person name="Briers L."/>
            <person name="Pirintsos S."/>
            <person name="Studholme D.J."/>
            <person name="Pavlidis P."/>
            <person name="Sarris P.F."/>
        </authorList>
    </citation>
    <scope>NUCLEOTIDE SEQUENCE [LARGE SCALE GENOMIC DNA]</scope>
    <source>
        <strain evidence="7">cv. PFS-1207/04</strain>
    </source>
</reference>
<dbReference type="InterPro" id="IPR046848">
    <property type="entry name" value="E_motif"/>
</dbReference>
<dbReference type="InterPro" id="IPR040442">
    <property type="entry name" value="Pyrv_kinase-like_dom_sf"/>
</dbReference>
<dbReference type="PANTHER" id="PTHR47926">
    <property type="entry name" value="PENTATRICOPEPTIDE REPEAT-CONTAINING PROTEIN"/>
    <property type="match status" value="1"/>
</dbReference>
<organism evidence="6 7">
    <name type="scientific">Brassica cretica</name>
    <name type="common">Mustard</name>
    <dbReference type="NCBI Taxonomy" id="69181"/>
    <lineage>
        <taxon>Eukaryota</taxon>
        <taxon>Viridiplantae</taxon>
        <taxon>Streptophyta</taxon>
        <taxon>Embryophyta</taxon>
        <taxon>Tracheophyta</taxon>
        <taxon>Spermatophyta</taxon>
        <taxon>Magnoliopsida</taxon>
        <taxon>eudicotyledons</taxon>
        <taxon>Gunneridae</taxon>
        <taxon>Pentapetalae</taxon>
        <taxon>rosids</taxon>
        <taxon>malvids</taxon>
        <taxon>Brassicales</taxon>
        <taxon>Brassicaceae</taxon>
        <taxon>Brassiceae</taxon>
        <taxon>Brassica</taxon>
    </lineage>
</organism>
<dbReference type="Pfam" id="PF13041">
    <property type="entry name" value="PPR_2"/>
    <property type="match status" value="3"/>
</dbReference>
<dbReference type="InterPro" id="IPR011037">
    <property type="entry name" value="Pyrv_Knase-like_insert_dom_sf"/>
</dbReference>
<dbReference type="Pfam" id="PF01535">
    <property type="entry name" value="PPR"/>
    <property type="match status" value="3"/>
</dbReference>
<dbReference type="Gene3D" id="3.20.20.60">
    <property type="entry name" value="Phosphoenolpyruvate-binding domains"/>
    <property type="match status" value="2"/>
</dbReference>
<dbReference type="Pfam" id="PF20430">
    <property type="entry name" value="Eplus_motif"/>
    <property type="match status" value="1"/>
</dbReference>
<evidence type="ECO:0000259" key="5">
    <source>
        <dbReference type="Pfam" id="PF14432"/>
    </source>
</evidence>
<dbReference type="SUPFAM" id="SSF52540">
    <property type="entry name" value="P-loop containing nucleoside triphosphate hydrolases"/>
    <property type="match status" value="1"/>
</dbReference>
<feature type="repeat" description="PPR" evidence="3">
    <location>
        <begin position="1142"/>
        <end position="1172"/>
    </location>
</feature>
<evidence type="ECO:0000313" key="7">
    <source>
        <dbReference type="Proteomes" id="UP000266723"/>
    </source>
</evidence>
<dbReference type="Pfam" id="PF14432">
    <property type="entry name" value="DYW_deaminase"/>
    <property type="match status" value="1"/>
</dbReference>
<dbReference type="Gene3D" id="1.25.40.10">
    <property type="entry name" value="Tetratricopeptide repeat domain"/>
    <property type="match status" value="3"/>
</dbReference>
<evidence type="ECO:0008006" key="8">
    <source>
        <dbReference type="Google" id="ProtNLM"/>
    </source>
</evidence>
<evidence type="ECO:0000256" key="3">
    <source>
        <dbReference type="PROSITE-ProRule" id="PRU00708"/>
    </source>
</evidence>
<feature type="domain" description="DYW" evidence="5">
    <location>
        <begin position="1388"/>
        <end position="1476"/>
    </location>
</feature>
<evidence type="ECO:0000313" key="6">
    <source>
        <dbReference type="EMBL" id="KAF3531287.1"/>
    </source>
</evidence>
<dbReference type="Pfam" id="PF20431">
    <property type="entry name" value="E_motif"/>
    <property type="match status" value="1"/>
</dbReference>
<protein>
    <recommendedName>
        <fullName evidence="8">Pyruvate kinase</fullName>
    </recommendedName>
</protein>
<dbReference type="PROSITE" id="PS51375">
    <property type="entry name" value="PPR"/>
    <property type="match status" value="5"/>
</dbReference>
<keyword evidence="2" id="KW-0677">Repeat</keyword>
<comment type="caution">
    <text evidence="6">The sequence shown here is derived from an EMBL/GenBank/DDBJ whole genome shotgun (WGS) entry which is preliminary data.</text>
</comment>
<feature type="repeat" description="PPR" evidence="3">
    <location>
        <begin position="1003"/>
        <end position="1037"/>
    </location>
</feature>
<dbReference type="SUPFAM" id="SSF51621">
    <property type="entry name" value="Phosphoenolpyruvate/pyruvate domain"/>
    <property type="match status" value="1"/>
</dbReference>
<dbReference type="InterPro" id="IPR046849">
    <property type="entry name" value="E2_motif"/>
</dbReference>
<dbReference type="InterPro" id="IPR002885">
    <property type="entry name" value="PPR_rpt"/>
</dbReference>
<proteinExistence type="inferred from homology"/>
<dbReference type="PANTHER" id="PTHR47926:SF373">
    <property type="entry name" value="TETRATRICOPEPTIDE-LIKE HELICAL DOMAIN SUPERFAMILY, DYW DOMAIN-CONTAINING PROTEIN"/>
    <property type="match status" value="1"/>
</dbReference>
<evidence type="ECO:0000259" key="4">
    <source>
        <dbReference type="Pfam" id="PF00224"/>
    </source>
</evidence>
<dbReference type="Proteomes" id="UP000266723">
    <property type="component" value="Unassembled WGS sequence"/>
</dbReference>
<dbReference type="Gene3D" id="3.40.50.300">
    <property type="entry name" value="P-loop containing nucleotide triphosphate hydrolases"/>
    <property type="match status" value="1"/>
</dbReference>
<dbReference type="SUPFAM" id="SSF50800">
    <property type="entry name" value="PK beta-barrel domain-like"/>
    <property type="match status" value="1"/>
</dbReference>
<feature type="repeat" description="PPR" evidence="3">
    <location>
        <begin position="1173"/>
        <end position="1207"/>
    </location>
</feature>
<dbReference type="InterPro" id="IPR015813">
    <property type="entry name" value="Pyrv/PenolPyrv_kinase-like_dom"/>
</dbReference>
<dbReference type="InterPro" id="IPR046960">
    <property type="entry name" value="PPR_At4g14850-like_plant"/>
</dbReference>
<dbReference type="InterPro" id="IPR011990">
    <property type="entry name" value="TPR-like_helical_dom_sf"/>
</dbReference>
<dbReference type="NCBIfam" id="TIGR00756">
    <property type="entry name" value="PPR"/>
    <property type="match status" value="5"/>
</dbReference>
<feature type="domain" description="Pyruvate kinase barrel" evidence="4">
    <location>
        <begin position="483"/>
        <end position="691"/>
    </location>
</feature>
<comment type="similarity">
    <text evidence="1">Belongs to the PPR family. PCMP-H subfamily.</text>
</comment>